<evidence type="ECO:0000313" key="1">
    <source>
        <dbReference type="EMBL" id="TWT84036.1"/>
    </source>
</evidence>
<gene>
    <name evidence="1" type="ORF">CA13_55110</name>
</gene>
<organism evidence="1 2">
    <name type="scientific">Novipirellula herctigrandis</name>
    <dbReference type="NCBI Taxonomy" id="2527986"/>
    <lineage>
        <taxon>Bacteria</taxon>
        <taxon>Pseudomonadati</taxon>
        <taxon>Planctomycetota</taxon>
        <taxon>Planctomycetia</taxon>
        <taxon>Pirellulales</taxon>
        <taxon>Pirellulaceae</taxon>
        <taxon>Novipirellula</taxon>
    </lineage>
</organism>
<dbReference type="AlphaFoldDB" id="A0A5C5ZA98"/>
<keyword evidence="2" id="KW-1185">Reference proteome</keyword>
<sequence>MLISTHAQVDRLRRVQVVLAFPMSGQGRHTKARISELNSWPSFPPIRTLGTTFFTGLALSPEVEVDGYSFFVREVCSLSKTGFISAPPDPFGFSQNIRNLSSKAEHCNLVPQPSVRKFFSQTLFFDANDSVSKDELLRVAAFWIDVISPRIHSSDAIVVRRPISILSIHEGPVSVCELDHRVGRNTSRRCPE</sequence>
<proteinExistence type="predicted"/>
<accession>A0A5C5ZA98</accession>
<comment type="caution">
    <text evidence="1">The sequence shown here is derived from an EMBL/GenBank/DDBJ whole genome shotgun (WGS) entry which is preliminary data.</text>
</comment>
<dbReference type="Proteomes" id="UP000315010">
    <property type="component" value="Unassembled WGS sequence"/>
</dbReference>
<dbReference type="EMBL" id="SJPJ01000001">
    <property type="protein sequence ID" value="TWT84036.1"/>
    <property type="molecule type" value="Genomic_DNA"/>
</dbReference>
<protein>
    <submittedName>
        <fullName evidence="1">Uncharacterized protein</fullName>
    </submittedName>
</protein>
<evidence type="ECO:0000313" key="2">
    <source>
        <dbReference type="Proteomes" id="UP000315010"/>
    </source>
</evidence>
<reference evidence="1 2" key="1">
    <citation type="submission" date="2019-02" db="EMBL/GenBank/DDBJ databases">
        <title>Deep-cultivation of Planctomycetes and their phenomic and genomic characterization uncovers novel biology.</title>
        <authorList>
            <person name="Wiegand S."/>
            <person name="Jogler M."/>
            <person name="Boedeker C."/>
            <person name="Pinto D."/>
            <person name="Vollmers J."/>
            <person name="Rivas-Marin E."/>
            <person name="Kohn T."/>
            <person name="Peeters S.H."/>
            <person name="Heuer A."/>
            <person name="Rast P."/>
            <person name="Oberbeckmann S."/>
            <person name="Bunk B."/>
            <person name="Jeske O."/>
            <person name="Meyerdierks A."/>
            <person name="Storesund J.E."/>
            <person name="Kallscheuer N."/>
            <person name="Luecker S."/>
            <person name="Lage O.M."/>
            <person name="Pohl T."/>
            <person name="Merkel B.J."/>
            <person name="Hornburger P."/>
            <person name="Mueller R.-W."/>
            <person name="Bruemmer F."/>
            <person name="Labrenz M."/>
            <person name="Spormann A.M."/>
            <person name="Op Den Camp H."/>
            <person name="Overmann J."/>
            <person name="Amann R."/>
            <person name="Jetten M.S.M."/>
            <person name="Mascher T."/>
            <person name="Medema M.H."/>
            <person name="Devos D.P."/>
            <person name="Kaster A.-K."/>
            <person name="Ovreas L."/>
            <person name="Rohde M."/>
            <person name="Galperin M.Y."/>
            <person name="Jogler C."/>
        </authorList>
    </citation>
    <scope>NUCLEOTIDE SEQUENCE [LARGE SCALE GENOMIC DNA]</scope>
    <source>
        <strain evidence="1 2">CA13</strain>
    </source>
</reference>
<name>A0A5C5ZA98_9BACT</name>